<protein>
    <submittedName>
        <fullName evidence="1">Kinesin motor protein-related</fullName>
    </submittedName>
</protein>
<organism evidence="1">
    <name type="scientific">Arundo donax</name>
    <name type="common">Giant reed</name>
    <name type="synonym">Donax arundinaceus</name>
    <dbReference type="NCBI Taxonomy" id="35708"/>
    <lineage>
        <taxon>Eukaryota</taxon>
        <taxon>Viridiplantae</taxon>
        <taxon>Streptophyta</taxon>
        <taxon>Embryophyta</taxon>
        <taxon>Tracheophyta</taxon>
        <taxon>Spermatophyta</taxon>
        <taxon>Magnoliopsida</taxon>
        <taxon>Liliopsida</taxon>
        <taxon>Poales</taxon>
        <taxon>Poaceae</taxon>
        <taxon>PACMAD clade</taxon>
        <taxon>Arundinoideae</taxon>
        <taxon>Arundineae</taxon>
        <taxon>Arundo</taxon>
    </lineage>
</organism>
<proteinExistence type="predicted"/>
<evidence type="ECO:0000313" key="1">
    <source>
        <dbReference type="EMBL" id="JAE10038.1"/>
    </source>
</evidence>
<sequence>MQVLVLPPNESRSNLVSLLSL</sequence>
<dbReference type="AlphaFoldDB" id="A0A0A9FP16"/>
<dbReference type="EMBL" id="GBRH01187858">
    <property type="protein sequence ID" value="JAE10038.1"/>
    <property type="molecule type" value="Transcribed_RNA"/>
</dbReference>
<name>A0A0A9FP16_ARUDO</name>
<reference evidence="1" key="2">
    <citation type="journal article" date="2015" name="Data Brief">
        <title>Shoot transcriptome of the giant reed, Arundo donax.</title>
        <authorList>
            <person name="Barrero R.A."/>
            <person name="Guerrero F.D."/>
            <person name="Moolhuijzen P."/>
            <person name="Goolsby J.A."/>
            <person name="Tidwell J."/>
            <person name="Bellgard S.E."/>
            <person name="Bellgard M.I."/>
        </authorList>
    </citation>
    <scope>NUCLEOTIDE SEQUENCE</scope>
    <source>
        <tissue evidence="1">Shoot tissue taken approximately 20 cm above the soil surface</tissue>
    </source>
</reference>
<accession>A0A0A9FP16</accession>
<reference evidence="1" key="1">
    <citation type="submission" date="2014-09" db="EMBL/GenBank/DDBJ databases">
        <authorList>
            <person name="Magalhaes I.L.F."/>
            <person name="Oliveira U."/>
            <person name="Santos F.R."/>
            <person name="Vidigal T.H.D.A."/>
            <person name="Brescovit A.D."/>
            <person name="Santos A.J."/>
        </authorList>
    </citation>
    <scope>NUCLEOTIDE SEQUENCE</scope>
    <source>
        <tissue evidence="1">Shoot tissue taken approximately 20 cm above the soil surface</tissue>
    </source>
</reference>